<accession>E8LIF9</accession>
<dbReference type="SUPFAM" id="SSF53187">
    <property type="entry name" value="Zn-dependent exopeptidases"/>
    <property type="match status" value="1"/>
</dbReference>
<keyword evidence="4" id="KW-0479">Metal-binding</keyword>
<dbReference type="RefSeq" id="WP_009142692.1">
    <property type="nucleotide sequence ID" value="NZ_GL830960.1"/>
</dbReference>
<evidence type="ECO:0000256" key="1">
    <source>
        <dbReference type="ARBA" id="ARBA00001941"/>
    </source>
</evidence>
<dbReference type="Gene3D" id="3.40.630.10">
    <property type="entry name" value="Zn peptidases"/>
    <property type="match status" value="2"/>
</dbReference>
<evidence type="ECO:0000256" key="14">
    <source>
        <dbReference type="ARBA" id="ARBA00071271"/>
    </source>
</evidence>
<evidence type="ECO:0000256" key="4">
    <source>
        <dbReference type="ARBA" id="ARBA00022723"/>
    </source>
</evidence>
<dbReference type="FunFam" id="3.40.630.10:FF:000015">
    <property type="entry name" value="Aminoacyl-histidine dipeptidase PepD"/>
    <property type="match status" value="1"/>
</dbReference>
<evidence type="ECO:0000256" key="8">
    <source>
        <dbReference type="ARBA" id="ARBA00023049"/>
    </source>
</evidence>
<dbReference type="InterPro" id="IPR011650">
    <property type="entry name" value="Peptidase_M20_dimer"/>
</dbReference>
<dbReference type="OrthoDB" id="9773892at2"/>
<dbReference type="InterPro" id="IPR002933">
    <property type="entry name" value="Peptidase_M20"/>
</dbReference>
<dbReference type="PIRSF" id="PIRSF016599">
    <property type="entry name" value="Xaa-His_dipept"/>
    <property type="match status" value="1"/>
</dbReference>
<name>E8LIF9_SUCHY</name>
<evidence type="ECO:0000256" key="18">
    <source>
        <dbReference type="ARBA" id="ARBA00078074"/>
    </source>
</evidence>
<organism evidence="20 21">
    <name type="scientific">Succinatimonas hippei (strain DSM 22608 / JCM 16073 / KCTC 15190 / YIT 12066)</name>
    <dbReference type="NCBI Taxonomy" id="762983"/>
    <lineage>
        <taxon>Bacteria</taxon>
        <taxon>Pseudomonadati</taxon>
        <taxon>Pseudomonadota</taxon>
        <taxon>Gammaproteobacteria</taxon>
        <taxon>Aeromonadales</taxon>
        <taxon>Succinivibrionaceae</taxon>
        <taxon>Succinatimonas</taxon>
    </lineage>
</organism>
<evidence type="ECO:0000256" key="11">
    <source>
        <dbReference type="ARBA" id="ARBA00038976"/>
    </source>
</evidence>
<dbReference type="PANTHER" id="PTHR43501">
    <property type="entry name" value="CYTOSOL NON-SPECIFIC DIPEPTIDASE"/>
    <property type="match status" value="1"/>
</dbReference>
<dbReference type="eggNOG" id="COG2195">
    <property type="taxonomic scope" value="Bacteria"/>
</dbReference>
<comment type="catalytic activity">
    <reaction evidence="10">
        <text>Hydrolysis of dipeptides, preferentially hydrophobic dipeptides including prolyl amino acids.</text>
        <dbReference type="EC" id="3.4.13.18"/>
    </reaction>
</comment>
<evidence type="ECO:0000256" key="7">
    <source>
        <dbReference type="ARBA" id="ARBA00022997"/>
    </source>
</evidence>
<evidence type="ECO:0000256" key="16">
    <source>
        <dbReference type="ARBA" id="ARBA00076004"/>
    </source>
</evidence>
<dbReference type="GO" id="GO:0006508">
    <property type="term" value="P:proteolysis"/>
    <property type="evidence" value="ECO:0007669"/>
    <property type="project" value="UniProtKB-KW"/>
</dbReference>
<evidence type="ECO:0000256" key="9">
    <source>
        <dbReference type="ARBA" id="ARBA00023285"/>
    </source>
</evidence>
<comment type="similarity">
    <text evidence="13">Belongs to the peptidase M20C family.</text>
</comment>
<protein>
    <recommendedName>
        <fullName evidence="14">Cytosol non-specific dipeptidase</fullName>
        <ecNumber evidence="11">3.4.13.18</ecNumber>
    </recommendedName>
    <alternativeName>
        <fullName evidence="17">Aminoacyl-histidine dipeptidase</fullName>
    </alternativeName>
    <alternativeName>
        <fullName evidence="16">Beta-alanyl-histidine dipeptidase</fullName>
    </alternativeName>
    <alternativeName>
        <fullName evidence="15">Carnosinase</fullName>
    </alternativeName>
    <alternativeName>
        <fullName evidence="12">Peptidase D</fullName>
    </alternativeName>
    <alternativeName>
        <fullName evidence="18">Xaa-His dipeptidase</fullName>
    </alternativeName>
</protein>
<keyword evidence="3" id="KW-0645">Protease</keyword>
<comment type="caution">
    <text evidence="20">The sequence shown here is derived from an EMBL/GenBank/DDBJ whole genome shotgun (WGS) entry which is preliminary data.</text>
</comment>
<dbReference type="HOGENOM" id="CLU_028526_0_0_6"/>
<evidence type="ECO:0000256" key="2">
    <source>
        <dbReference type="ARBA" id="ARBA00001947"/>
    </source>
</evidence>
<dbReference type="Pfam" id="PF01546">
    <property type="entry name" value="Peptidase_M20"/>
    <property type="match status" value="1"/>
</dbReference>
<proteinExistence type="inferred from homology"/>
<evidence type="ECO:0000256" key="5">
    <source>
        <dbReference type="ARBA" id="ARBA00022801"/>
    </source>
</evidence>
<comment type="cofactor">
    <cofactor evidence="2">
        <name>Zn(2+)</name>
        <dbReference type="ChEBI" id="CHEBI:29105"/>
    </cofactor>
</comment>
<evidence type="ECO:0000256" key="12">
    <source>
        <dbReference type="ARBA" id="ARBA00044252"/>
    </source>
</evidence>
<evidence type="ECO:0000256" key="13">
    <source>
        <dbReference type="ARBA" id="ARBA00061423"/>
    </source>
</evidence>
<dbReference type="EMBL" id="AEVO01000022">
    <property type="protein sequence ID" value="EFY07686.1"/>
    <property type="molecule type" value="Genomic_DNA"/>
</dbReference>
<dbReference type="NCBIfam" id="TIGR01893">
    <property type="entry name" value="aa-his-dipept"/>
    <property type="match status" value="1"/>
</dbReference>
<dbReference type="STRING" id="762983.HMPREF9444_00471"/>
<reference evidence="20 21" key="1">
    <citation type="submission" date="2011-01" db="EMBL/GenBank/DDBJ databases">
        <authorList>
            <person name="Weinstock G."/>
            <person name="Sodergren E."/>
            <person name="Clifton S."/>
            <person name="Fulton L."/>
            <person name="Fulton B."/>
            <person name="Courtney L."/>
            <person name="Fronick C."/>
            <person name="Harrison M."/>
            <person name="Strong C."/>
            <person name="Farmer C."/>
            <person name="Delahaunty K."/>
            <person name="Markovic C."/>
            <person name="Hall O."/>
            <person name="Minx P."/>
            <person name="Tomlinson C."/>
            <person name="Mitreva M."/>
            <person name="Hou S."/>
            <person name="Chen J."/>
            <person name="Wollam A."/>
            <person name="Pepin K.H."/>
            <person name="Johnson M."/>
            <person name="Bhonagiri V."/>
            <person name="Zhang X."/>
            <person name="Suruliraj S."/>
            <person name="Warren W."/>
            <person name="Chinwalla A."/>
            <person name="Mardis E.R."/>
            <person name="Wilson R.K."/>
        </authorList>
    </citation>
    <scope>NUCLEOTIDE SEQUENCE [LARGE SCALE GENOMIC DNA]</scope>
    <source>
        <strain evidence="21">DSM 22608 / JCM 16073 / KCTC 15190 / YIT 12066</strain>
    </source>
</reference>
<keyword evidence="21" id="KW-1185">Reference proteome</keyword>
<evidence type="ECO:0000259" key="19">
    <source>
        <dbReference type="Pfam" id="PF07687"/>
    </source>
</evidence>
<keyword evidence="9" id="KW-0170">Cobalt</keyword>
<evidence type="ECO:0000256" key="17">
    <source>
        <dbReference type="ARBA" id="ARBA00077688"/>
    </source>
</evidence>
<evidence type="ECO:0000313" key="20">
    <source>
        <dbReference type="EMBL" id="EFY07686.1"/>
    </source>
</evidence>
<evidence type="ECO:0000256" key="3">
    <source>
        <dbReference type="ARBA" id="ARBA00022670"/>
    </source>
</evidence>
<dbReference type="GO" id="GO:0005829">
    <property type="term" value="C:cytosol"/>
    <property type="evidence" value="ECO:0007669"/>
    <property type="project" value="TreeGrafter"/>
</dbReference>
<dbReference type="PRINTS" id="PR00934">
    <property type="entry name" value="XHISDIPTASE"/>
</dbReference>
<dbReference type="GO" id="GO:0046872">
    <property type="term" value="F:metal ion binding"/>
    <property type="evidence" value="ECO:0007669"/>
    <property type="project" value="UniProtKB-KW"/>
</dbReference>
<evidence type="ECO:0000313" key="21">
    <source>
        <dbReference type="Proteomes" id="UP000018458"/>
    </source>
</evidence>
<dbReference type="GO" id="GO:0070573">
    <property type="term" value="F:metallodipeptidase activity"/>
    <property type="evidence" value="ECO:0007669"/>
    <property type="project" value="TreeGrafter"/>
</dbReference>
<dbReference type="EC" id="3.4.13.18" evidence="11"/>
<evidence type="ECO:0000256" key="6">
    <source>
        <dbReference type="ARBA" id="ARBA00022833"/>
    </source>
</evidence>
<evidence type="ECO:0000256" key="10">
    <source>
        <dbReference type="ARBA" id="ARBA00036421"/>
    </source>
</evidence>
<dbReference type="PANTHER" id="PTHR43501:SF1">
    <property type="entry name" value="CYTOSOL NON-SPECIFIC DIPEPTIDASE"/>
    <property type="match status" value="1"/>
</dbReference>
<keyword evidence="7" id="KW-0224">Dipeptidase</keyword>
<keyword evidence="8" id="KW-0482">Metalloprotease</keyword>
<dbReference type="InterPro" id="IPR001160">
    <property type="entry name" value="Peptidase_M20C"/>
</dbReference>
<dbReference type="Pfam" id="PF07687">
    <property type="entry name" value="M20_dimer"/>
    <property type="match status" value="1"/>
</dbReference>
<evidence type="ECO:0000256" key="15">
    <source>
        <dbReference type="ARBA" id="ARBA00075285"/>
    </source>
</evidence>
<keyword evidence="5" id="KW-0378">Hydrolase</keyword>
<dbReference type="AlphaFoldDB" id="E8LIF9"/>
<keyword evidence="6" id="KW-0862">Zinc</keyword>
<sequence>MTDILNLEPKAIWSHFADFCAIPHPSGHEQRIAEYLCKFAEKNGLECKIEECGNVIIKKAASKGYENKETVILQAHIDMVPVADSGIKHDFLKDPIIPVVKDDGFVYAKGTTLGADDGIGACTALAILEDKELNHGPLIAVFTVEEESTMKGALQIAPEVLQEGKYLINLDSEDDDFLFVSCAGSADINLKFASKRIEIEDTKAFTVSLSGLKGGHSGTDINKGRANAAEVLSAILLNVSDDTCDLFLADFTSGHVRNSIPSTAKVTVKVPSGRVDAFVKAVKESFSFYRDFYKSTDPDMTLCVNETDCAKAFGLTDTQTFLSLIRALPLGPTRPWDINPEIVETSVNLGLVSSDDSGLCLCLMPRSLKESGLDDIIAKLSAFCSLIDNLEIEIDNRHPCWESPSENSLISCLKKNYKEITGKDMIVTALHAGLECAMFAAKAPDLQLVSLGATINSPHSPFERVSIQGTQNVYEAVKRTLSQL</sequence>
<gene>
    <name evidence="20" type="primary">pepD</name>
    <name evidence="20" type="ORF">HMPREF9444_00471</name>
</gene>
<comment type="cofactor">
    <cofactor evidence="1">
        <name>Co(2+)</name>
        <dbReference type="ChEBI" id="CHEBI:48828"/>
    </cofactor>
</comment>
<dbReference type="Proteomes" id="UP000018458">
    <property type="component" value="Unassembled WGS sequence"/>
</dbReference>
<feature type="domain" description="Peptidase M20 dimerisation" evidence="19">
    <location>
        <begin position="208"/>
        <end position="271"/>
    </location>
</feature>